<gene>
    <name evidence="2" type="ORF">DFR71_4672</name>
</gene>
<name>A0A4V2PB20_9NOCA</name>
<comment type="caution">
    <text evidence="2">The sequence shown here is derived from an EMBL/GenBank/DDBJ whole genome shotgun (WGS) entry which is preliminary data.</text>
</comment>
<dbReference type="InterPro" id="IPR036629">
    <property type="entry name" value="YjbJ_sf"/>
</dbReference>
<dbReference type="RefSeq" id="WP_067452837.1">
    <property type="nucleotide sequence ID" value="NZ_SMFR01000003.1"/>
</dbReference>
<feature type="compositionally biased region" description="Basic and acidic residues" evidence="1">
    <location>
        <begin position="34"/>
        <end position="81"/>
    </location>
</feature>
<proteinExistence type="predicted"/>
<dbReference type="AlphaFoldDB" id="A0A4V2PB20"/>
<dbReference type="EMBL" id="SMFR01000003">
    <property type="protein sequence ID" value="TCJ95755.1"/>
    <property type="molecule type" value="Genomic_DNA"/>
</dbReference>
<sequence length="81" mass="8708">MPEHGNGVREGVEGVVEDVKGKAKEAAGALTGDDNLKEEGRAQQDKAESQREAARKEAAAEKARAEADIDEARQAAHQRDR</sequence>
<reference evidence="2 3" key="1">
    <citation type="submission" date="2019-03" db="EMBL/GenBank/DDBJ databases">
        <title>Genomic Encyclopedia of Type Strains, Phase IV (KMG-IV): sequencing the most valuable type-strain genomes for metagenomic binning, comparative biology and taxonomic classification.</title>
        <authorList>
            <person name="Goeker M."/>
        </authorList>
    </citation>
    <scope>NUCLEOTIDE SEQUENCE [LARGE SCALE GENOMIC DNA]</scope>
    <source>
        <strain evidence="2 3">DSM 44684</strain>
    </source>
</reference>
<protein>
    <submittedName>
        <fullName evidence="2">CsbD-like protein</fullName>
    </submittedName>
</protein>
<dbReference type="SUPFAM" id="SSF69047">
    <property type="entry name" value="Hypothetical protein YjbJ"/>
    <property type="match status" value="1"/>
</dbReference>
<evidence type="ECO:0000313" key="2">
    <source>
        <dbReference type="EMBL" id="TCJ95755.1"/>
    </source>
</evidence>
<dbReference type="Proteomes" id="UP000294856">
    <property type="component" value="Unassembled WGS sequence"/>
</dbReference>
<feature type="region of interest" description="Disordered" evidence="1">
    <location>
        <begin position="1"/>
        <end position="81"/>
    </location>
</feature>
<feature type="compositionally biased region" description="Basic and acidic residues" evidence="1">
    <location>
        <begin position="1"/>
        <end position="25"/>
    </location>
</feature>
<keyword evidence="3" id="KW-1185">Reference proteome</keyword>
<accession>A0A4V2PB20</accession>
<evidence type="ECO:0000256" key="1">
    <source>
        <dbReference type="SAM" id="MobiDB-lite"/>
    </source>
</evidence>
<dbReference type="STRING" id="1210063.GCA_001612665_03859"/>
<organism evidence="2 3">
    <name type="scientific">Nocardia alba</name>
    <dbReference type="NCBI Taxonomy" id="225051"/>
    <lineage>
        <taxon>Bacteria</taxon>
        <taxon>Bacillati</taxon>
        <taxon>Actinomycetota</taxon>
        <taxon>Actinomycetes</taxon>
        <taxon>Mycobacteriales</taxon>
        <taxon>Nocardiaceae</taxon>
        <taxon>Nocardia</taxon>
    </lineage>
</organism>
<evidence type="ECO:0000313" key="3">
    <source>
        <dbReference type="Proteomes" id="UP000294856"/>
    </source>
</evidence>